<feature type="compositionally biased region" description="Polar residues" evidence="1">
    <location>
        <begin position="79"/>
        <end position="96"/>
    </location>
</feature>
<reference evidence="3" key="1">
    <citation type="journal article" date="2019" name="Int. J. Syst. Evol. Microbiol.">
        <title>The Global Catalogue of Microorganisms (GCM) 10K type strain sequencing project: providing services to taxonomists for standard genome sequencing and annotation.</title>
        <authorList>
            <consortium name="The Broad Institute Genomics Platform"/>
            <consortium name="The Broad Institute Genome Sequencing Center for Infectious Disease"/>
            <person name="Wu L."/>
            <person name="Ma J."/>
        </authorList>
    </citation>
    <scope>NUCLEOTIDE SEQUENCE [LARGE SCALE GENOMIC DNA]</scope>
    <source>
        <strain evidence="3">JCM 17656</strain>
    </source>
</reference>
<evidence type="ECO:0000313" key="3">
    <source>
        <dbReference type="Proteomes" id="UP001500707"/>
    </source>
</evidence>
<sequence>MPHSPHMSYMVRLSHISAAHRTGRALSARMPRATPPGEVNERYRQHPATGSFAVQTEGEITRWDTFAAHRSISLRHTGRSSLRYTRRSGTMRNGSRNEVAAPPRRRPRDVAVGRVDGGTKGT</sequence>
<gene>
    <name evidence="2" type="ORF">GCM10022295_66460</name>
</gene>
<evidence type="ECO:0000313" key="2">
    <source>
        <dbReference type="EMBL" id="GAA3575586.1"/>
    </source>
</evidence>
<protein>
    <submittedName>
        <fullName evidence="2">Uncharacterized protein</fullName>
    </submittedName>
</protein>
<dbReference type="Proteomes" id="UP001500707">
    <property type="component" value="Unassembled WGS sequence"/>
</dbReference>
<accession>A0ABP6Y6E9</accession>
<name>A0ABP6Y6E9_9ACTN</name>
<feature type="region of interest" description="Disordered" evidence="1">
    <location>
        <begin position="22"/>
        <end position="51"/>
    </location>
</feature>
<comment type="caution">
    <text evidence="2">The sequence shown here is derived from an EMBL/GenBank/DDBJ whole genome shotgun (WGS) entry which is preliminary data.</text>
</comment>
<organism evidence="2 3">
    <name type="scientific">Streptomyces osmaniensis</name>
    <dbReference type="NCBI Taxonomy" id="593134"/>
    <lineage>
        <taxon>Bacteria</taxon>
        <taxon>Bacillati</taxon>
        <taxon>Actinomycetota</taxon>
        <taxon>Actinomycetes</taxon>
        <taxon>Kitasatosporales</taxon>
        <taxon>Streptomycetaceae</taxon>
        <taxon>Streptomyces</taxon>
    </lineage>
</organism>
<keyword evidence="3" id="KW-1185">Reference proteome</keyword>
<evidence type="ECO:0000256" key="1">
    <source>
        <dbReference type="SAM" id="MobiDB-lite"/>
    </source>
</evidence>
<feature type="region of interest" description="Disordered" evidence="1">
    <location>
        <begin position="79"/>
        <end position="122"/>
    </location>
</feature>
<dbReference type="EMBL" id="BAABCE010000014">
    <property type="protein sequence ID" value="GAA3575586.1"/>
    <property type="molecule type" value="Genomic_DNA"/>
</dbReference>
<proteinExistence type="predicted"/>